<accession>A0A6C0AWP3</accession>
<sequence>MVLAISVFISDVFRFVTLLITELNTDVSNAPLSTEESVNKILESAFRTCDSLLFPDDAFSITFINIDSLIPAAT</sequence>
<dbReference type="EMBL" id="MN738761">
    <property type="protein sequence ID" value="QHS83665.1"/>
    <property type="molecule type" value="Genomic_DNA"/>
</dbReference>
<organism evidence="1">
    <name type="scientific">viral metagenome</name>
    <dbReference type="NCBI Taxonomy" id="1070528"/>
    <lineage>
        <taxon>unclassified sequences</taxon>
        <taxon>metagenomes</taxon>
        <taxon>organismal metagenomes</taxon>
    </lineage>
</organism>
<evidence type="ECO:0000313" key="1">
    <source>
        <dbReference type="EMBL" id="QHS83665.1"/>
    </source>
</evidence>
<name>A0A6C0AWP3_9ZZZZ</name>
<protein>
    <submittedName>
        <fullName evidence="1">Uncharacterized protein</fullName>
    </submittedName>
</protein>
<dbReference type="AlphaFoldDB" id="A0A6C0AWP3"/>
<proteinExistence type="predicted"/>
<reference evidence="1" key="1">
    <citation type="journal article" date="2020" name="Nature">
        <title>Giant virus diversity and host interactions through global metagenomics.</title>
        <authorList>
            <person name="Schulz F."/>
            <person name="Roux S."/>
            <person name="Paez-Espino D."/>
            <person name="Jungbluth S."/>
            <person name="Walsh D.A."/>
            <person name="Denef V.J."/>
            <person name="McMahon K.D."/>
            <person name="Konstantinidis K.T."/>
            <person name="Eloe-Fadrosh E.A."/>
            <person name="Kyrpides N.C."/>
            <person name="Woyke T."/>
        </authorList>
    </citation>
    <scope>NUCLEOTIDE SEQUENCE</scope>
    <source>
        <strain evidence="1">GVMAG-S-ERX555961-36</strain>
    </source>
</reference>